<dbReference type="GO" id="GO:0004040">
    <property type="term" value="F:amidase activity"/>
    <property type="evidence" value="ECO:0007669"/>
    <property type="project" value="UniProtKB-EC"/>
</dbReference>
<protein>
    <submittedName>
        <fullName evidence="3">Amidase</fullName>
        <ecNumber evidence="3">3.5.1.4</ecNumber>
    </submittedName>
</protein>
<evidence type="ECO:0000256" key="1">
    <source>
        <dbReference type="ARBA" id="ARBA00009199"/>
    </source>
</evidence>
<dbReference type="Gene3D" id="3.90.1300.10">
    <property type="entry name" value="Amidase signature (AS) domain"/>
    <property type="match status" value="1"/>
</dbReference>
<dbReference type="PANTHER" id="PTHR11895">
    <property type="entry name" value="TRANSAMIDASE"/>
    <property type="match status" value="1"/>
</dbReference>
<proteinExistence type="inferred from homology"/>
<dbReference type="Proteomes" id="UP001519332">
    <property type="component" value="Unassembled WGS sequence"/>
</dbReference>
<evidence type="ECO:0000313" key="4">
    <source>
        <dbReference type="Proteomes" id="UP001519332"/>
    </source>
</evidence>
<comment type="caution">
    <text evidence="3">The sequence shown here is derived from an EMBL/GenBank/DDBJ whole genome shotgun (WGS) entry which is preliminary data.</text>
</comment>
<name>A0ABS4T7X2_9PSEU</name>
<dbReference type="RefSeq" id="WP_209633695.1">
    <property type="nucleotide sequence ID" value="NZ_JAGINW010000001.1"/>
</dbReference>
<dbReference type="PROSITE" id="PS00571">
    <property type="entry name" value="AMIDASES"/>
    <property type="match status" value="1"/>
</dbReference>
<dbReference type="InterPro" id="IPR023631">
    <property type="entry name" value="Amidase_dom"/>
</dbReference>
<comment type="similarity">
    <text evidence="1">Belongs to the amidase family.</text>
</comment>
<evidence type="ECO:0000313" key="3">
    <source>
        <dbReference type="EMBL" id="MBP2319958.1"/>
    </source>
</evidence>
<dbReference type="EMBL" id="JAGINW010000001">
    <property type="protein sequence ID" value="MBP2319958.1"/>
    <property type="molecule type" value="Genomic_DNA"/>
</dbReference>
<evidence type="ECO:0000259" key="2">
    <source>
        <dbReference type="Pfam" id="PF01425"/>
    </source>
</evidence>
<accession>A0ABS4T7X2</accession>
<dbReference type="InterPro" id="IPR000120">
    <property type="entry name" value="Amidase"/>
</dbReference>
<dbReference type="InterPro" id="IPR036928">
    <property type="entry name" value="AS_sf"/>
</dbReference>
<keyword evidence="3" id="KW-0378">Hydrolase</keyword>
<dbReference type="Pfam" id="PF01425">
    <property type="entry name" value="Amidase"/>
    <property type="match status" value="1"/>
</dbReference>
<keyword evidence="4" id="KW-1185">Reference proteome</keyword>
<dbReference type="SUPFAM" id="SSF75304">
    <property type="entry name" value="Amidase signature (AS) enzymes"/>
    <property type="match status" value="1"/>
</dbReference>
<dbReference type="EC" id="3.5.1.4" evidence="3"/>
<organism evidence="3 4">
    <name type="scientific">Kibdelosporangium banguiense</name>
    <dbReference type="NCBI Taxonomy" id="1365924"/>
    <lineage>
        <taxon>Bacteria</taxon>
        <taxon>Bacillati</taxon>
        <taxon>Actinomycetota</taxon>
        <taxon>Actinomycetes</taxon>
        <taxon>Pseudonocardiales</taxon>
        <taxon>Pseudonocardiaceae</taxon>
        <taxon>Kibdelosporangium</taxon>
    </lineage>
</organism>
<sequence>MDYSEYRRFDALGLAELVARGEVSPVELLDVAIGRAEQVNGRLNAIVQPMNELARKRAATELKGPFAGVPFLIKDLGQDYEGLSTGGGSRALRNHVAASHSMVVERWLDAGLVIFGKTSTPELGTKAVTEPLATGHTRNPWDLDHTPGGSSGGSAAAVAAGIVPVAGASDGGGSIRIPAACCGLVGLKPGRGLLPTGPRNGEHLQGAATDGVISRTVRDTAAMLDVLTSQPDLGGPYVSVRPDASYAELAKREPGKLRVGYIVDSPIGTDVSREAVAAVENTATLLAKLGHEVEQAELGVDGRQLAQDFLTMWSAQISATITEIQSLTGAGAKEFEVDNRLFAAAARSMPAPEYIAANRRWNEHTRALAAFHEKYDLLLTPTLAGPPVKIGELDPPRWLLMFGELVLKLGLAGRLAKTKMWTDTVLMNLAPVPFTQLANLTGRPAISLPLHWTAQKLPLGVQFVAGLGGEPTLLALATQLEAEVNWAGDEPSL</sequence>
<gene>
    <name evidence="3" type="ORF">JOF56_000343</name>
</gene>
<feature type="domain" description="Amidase" evidence="2">
    <location>
        <begin position="27"/>
        <end position="474"/>
    </location>
</feature>
<dbReference type="InterPro" id="IPR020556">
    <property type="entry name" value="Amidase_CS"/>
</dbReference>
<reference evidence="3 4" key="1">
    <citation type="submission" date="2021-03" db="EMBL/GenBank/DDBJ databases">
        <title>Sequencing the genomes of 1000 actinobacteria strains.</title>
        <authorList>
            <person name="Klenk H.-P."/>
        </authorList>
    </citation>
    <scope>NUCLEOTIDE SEQUENCE [LARGE SCALE GENOMIC DNA]</scope>
    <source>
        <strain evidence="3 4">DSM 46670</strain>
    </source>
</reference>
<dbReference type="PANTHER" id="PTHR11895:SF7">
    <property type="entry name" value="GLUTAMYL-TRNA(GLN) AMIDOTRANSFERASE SUBUNIT A, MITOCHONDRIAL"/>
    <property type="match status" value="1"/>
</dbReference>